<dbReference type="SUPFAM" id="SSF53244">
    <property type="entry name" value="MurD-like peptide ligases, peptide-binding domain"/>
    <property type="match status" value="1"/>
</dbReference>
<dbReference type="SUPFAM" id="SSF53623">
    <property type="entry name" value="MurD-like peptide ligases, catalytic domain"/>
    <property type="match status" value="1"/>
</dbReference>
<feature type="domain" description="Mur ligase central" evidence="20">
    <location>
        <begin position="46"/>
        <end position="269"/>
    </location>
</feature>
<evidence type="ECO:0000259" key="20">
    <source>
        <dbReference type="Pfam" id="PF08245"/>
    </source>
</evidence>
<dbReference type="PROSITE" id="PS01011">
    <property type="entry name" value="FOLYLPOLYGLU_SYNT_1"/>
    <property type="match status" value="1"/>
</dbReference>
<evidence type="ECO:0000256" key="9">
    <source>
        <dbReference type="ARBA" id="ARBA00022598"/>
    </source>
</evidence>
<dbReference type="Gene3D" id="3.90.190.20">
    <property type="entry name" value="Mur ligase, C-terminal domain"/>
    <property type="match status" value="1"/>
</dbReference>
<comment type="pathway">
    <text evidence="2">Cofactor biosynthesis; tetrahydrofolate biosynthesis; 7,8-dihydrofolate from 2-amino-4-hydroxy-6-hydroxymethyl-7,8-dihydropteridine diphosphate and 4-aminobenzoate: step 2/2.</text>
</comment>
<dbReference type="Proteomes" id="UP000031950">
    <property type="component" value="Unassembled WGS sequence"/>
</dbReference>
<keyword evidence="11 18" id="KW-0547">Nucleotide-binding</keyword>
<dbReference type="PANTHER" id="PTHR11136">
    <property type="entry name" value="FOLYLPOLYGLUTAMATE SYNTHASE-RELATED"/>
    <property type="match status" value="1"/>
</dbReference>
<comment type="cofactor">
    <cofactor evidence="1">
        <name>Mg(2+)</name>
        <dbReference type="ChEBI" id="CHEBI:18420"/>
    </cofactor>
</comment>
<dbReference type="Pfam" id="PF02875">
    <property type="entry name" value="Mur_ligase_C"/>
    <property type="match status" value="1"/>
</dbReference>
<dbReference type="RefSeq" id="WP_041120993.1">
    <property type="nucleotide sequence ID" value="NZ_JXRQ01000008.1"/>
</dbReference>
<dbReference type="Pfam" id="PF08245">
    <property type="entry name" value="Mur_ligase_M"/>
    <property type="match status" value="1"/>
</dbReference>
<gene>
    <name evidence="21" type="ORF">KP77_02940</name>
</gene>
<evidence type="ECO:0000256" key="6">
    <source>
        <dbReference type="ARBA" id="ARBA00013023"/>
    </source>
</evidence>
<organism evidence="21 22">
    <name type="scientific">Jeotgalibacillus alimentarius</name>
    <dbReference type="NCBI Taxonomy" id="135826"/>
    <lineage>
        <taxon>Bacteria</taxon>
        <taxon>Bacillati</taxon>
        <taxon>Bacillota</taxon>
        <taxon>Bacilli</taxon>
        <taxon>Bacillales</taxon>
        <taxon>Caryophanaceae</taxon>
        <taxon>Jeotgalibacillus</taxon>
    </lineage>
</organism>
<evidence type="ECO:0000259" key="19">
    <source>
        <dbReference type="Pfam" id="PF02875"/>
    </source>
</evidence>
<dbReference type="GO" id="GO:0004326">
    <property type="term" value="F:tetrahydrofolylpolyglutamate synthase activity"/>
    <property type="evidence" value="ECO:0007669"/>
    <property type="project" value="UniProtKB-EC"/>
</dbReference>
<comment type="subunit">
    <text evidence="5">Monomer.</text>
</comment>
<keyword evidence="14" id="KW-0289">Folate biosynthesis</keyword>
<dbReference type="EMBL" id="JXRQ01000008">
    <property type="protein sequence ID" value="KIL53318.1"/>
    <property type="molecule type" value="Genomic_DNA"/>
</dbReference>
<dbReference type="PROSITE" id="PS01012">
    <property type="entry name" value="FOLYLPOLYGLU_SYNT_2"/>
    <property type="match status" value="1"/>
</dbReference>
<evidence type="ECO:0000256" key="5">
    <source>
        <dbReference type="ARBA" id="ARBA00011245"/>
    </source>
</evidence>
<sequence>MIQTFEEAVSWIHGRLRLGIKPGLERMEWMMERLGNPHLKINAVHIGGTNGKGSTLSFLRNILEEGGYSVGTFTSPYFEVFNERISVNGKPASEEDWTSLVNKIKPLADELEEHELGGPTEFEVITAMMFYYFGEVQQTDYVLIEVGLGGRFDSTNIVRPVCSCITSIGLDHVNILGHSYEEIAFEKAGIIKEGVPLVFNVRHSGAREVILTQAEKMNAPVYELGEQFHVQIEKTDSEGEMFSYNSNIQLKTSMSGAHQVENASLAVTIAKLTEPKLNRNIIQTGIEKTFWPGRFEKISENPLVIMDGAHNPEGIDTMMQTIHEKYPEKHVHFIFAAVSDKDLTNMISKLDQHADRITFTSFDFPRAADAKSLYELSNHKNKQAIENTEWMTELNQSDDTLYMITGSLYFLSGIYKDLKHLLKADHEH</sequence>
<dbReference type="EC" id="6.3.2.12" evidence="6"/>
<proteinExistence type="inferred from homology"/>
<evidence type="ECO:0000313" key="22">
    <source>
        <dbReference type="Proteomes" id="UP000031950"/>
    </source>
</evidence>
<dbReference type="GO" id="GO:0005737">
    <property type="term" value="C:cytoplasm"/>
    <property type="evidence" value="ECO:0007669"/>
    <property type="project" value="TreeGrafter"/>
</dbReference>
<evidence type="ECO:0000256" key="7">
    <source>
        <dbReference type="ARBA" id="ARBA00013025"/>
    </source>
</evidence>
<evidence type="ECO:0000256" key="18">
    <source>
        <dbReference type="PIRNR" id="PIRNR001563"/>
    </source>
</evidence>
<dbReference type="GO" id="GO:0046656">
    <property type="term" value="P:folic acid biosynthetic process"/>
    <property type="evidence" value="ECO:0007669"/>
    <property type="project" value="UniProtKB-KW"/>
</dbReference>
<dbReference type="PANTHER" id="PTHR11136:SF0">
    <property type="entry name" value="DIHYDROFOLATE SYNTHETASE-RELATED"/>
    <property type="match status" value="1"/>
</dbReference>
<dbReference type="GO" id="GO:0046872">
    <property type="term" value="F:metal ion binding"/>
    <property type="evidence" value="ECO:0007669"/>
    <property type="project" value="UniProtKB-KW"/>
</dbReference>
<dbReference type="FunFam" id="3.40.1190.10:FF:000004">
    <property type="entry name" value="Dihydrofolate synthase/folylpolyglutamate synthase"/>
    <property type="match status" value="1"/>
</dbReference>
<keyword evidence="10" id="KW-0479">Metal-binding</keyword>
<evidence type="ECO:0000256" key="14">
    <source>
        <dbReference type="ARBA" id="ARBA00022909"/>
    </source>
</evidence>
<dbReference type="EC" id="6.3.2.17" evidence="7"/>
<feature type="domain" description="Mur ligase C-terminal" evidence="19">
    <location>
        <begin position="293"/>
        <end position="391"/>
    </location>
</feature>
<dbReference type="PIRSF" id="PIRSF001563">
    <property type="entry name" value="Folylpolyglu_synth"/>
    <property type="match status" value="1"/>
</dbReference>
<protein>
    <recommendedName>
        <fullName evidence="8">Dihydrofolate synthase/folylpolyglutamate synthase</fullName>
        <ecNumber evidence="6">6.3.2.12</ecNumber>
        <ecNumber evidence="7">6.3.2.17</ecNumber>
    </recommendedName>
    <alternativeName>
        <fullName evidence="15">Tetrahydrofolylpolyglutamate synthase</fullName>
    </alternativeName>
</protein>
<evidence type="ECO:0000256" key="2">
    <source>
        <dbReference type="ARBA" id="ARBA00004799"/>
    </source>
</evidence>
<comment type="caution">
    <text evidence="21">The sequence shown here is derived from an EMBL/GenBank/DDBJ whole genome shotgun (WGS) entry which is preliminary data.</text>
</comment>
<dbReference type="InterPro" id="IPR036565">
    <property type="entry name" value="Mur-like_cat_sf"/>
</dbReference>
<comment type="catalytic activity">
    <reaction evidence="16">
        <text>(6S)-5,6,7,8-tetrahydrofolyl-(gamma-L-Glu)(n) + L-glutamate + ATP = (6S)-5,6,7,8-tetrahydrofolyl-(gamma-L-Glu)(n+1) + ADP + phosphate + H(+)</text>
        <dbReference type="Rhea" id="RHEA:10580"/>
        <dbReference type="Rhea" id="RHEA-COMP:14738"/>
        <dbReference type="Rhea" id="RHEA-COMP:14740"/>
        <dbReference type="ChEBI" id="CHEBI:15378"/>
        <dbReference type="ChEBI" id="CHEBI:29985"/>
        <dbReference type="ChEBI" id="CHEBI:30616"/>
        <dbReference type="ChEBI" id="CHEBI:43474"/>
        <dbReference type="ChEBI" id="CHEBI:141005"/>
        <dbReference type="ChEBI" id="CHEBI:456216"/>
        <dbReference type="EC" id="6.3.2.17"/>
    </reaction>
</comment>
<dbReference type="AlphaFoldDB" id="A0A0C2WB76"/>
<dbReference type="GO" id="GO:0008841">
    <property type="term" value="F:dihydrofolate synthase activity"/>
    <property type="evidence" value="ECO:0007669"/>
    <property type="project" value="UniProtKB-EC"/>
</dbReference>
<evidence type="ECO:0000256" key="16">
    <source>
        <dbReference type="ARBA" id="ARBA00047493"/>
    </source>
</evidence>
<dbReference type="GO" id="GO:0005524">
    <property type="term" value="F:ATP binding"/>
    <property type="evidence" value="ECO:0007669"/>
    <property type="project" value="UniProtKB-KW"/>
</dbReference>
<evidence type="ECO:0000313" key="21">
    <source>
        <dbReference type="EMBL" id="KIL53318.1"/>
    </source>
</evidence>
<comment type="catalytic activity">
    <reaction evidence="17">
        <text>7,8-dihydropteroate + L-glutamate + ATP = 7,8-dihydrofolate + ADP + phosphate + H(+)</text>
        <dbReference type="Rhea" id="RHEA:23584"/>
        <dbReference type="ChEBI" id="CHEBI:15378"/>
        <dbReference type="ChEBI" id="CHEBI:17839"/>
        <dbReference type="ChEBI" id="CHEBI:29985"/>
        <dbReference type="ChEBI" id="CHEBI:30616"/>
        <dbReference type="ChEBI" id="CHEBI:43474"/>
        <dbReference type="ChEBI" id="CHEBI:57451"/>
        <dbReference type="ChEBI" id="CHEBI:456216"/>
        <dbReference type="EC" id="6.3.2.12"/>
    </reaction>
</comment>
<dbReference type="NCBIfam" id="TIGR01499">
    <property type="entry name" value="folC"/>
    <property type="match status" value="1"/>
</dbReference>
<evidence type="ECO:0000256" key="1">
    <source>
        <dbReference type="ARBA" id="ARBA00001946"/>
    </source>
</evidence>
<evidence type="ECO:0000256" key="4">
    <source>
        <dbReference type="ARBA" id="ARBA00008276"/>
    </source>
</evidence>
<keyword evidence="12 18" id="KW-0067">ATP-binding</keyword>
<dbReference type="PATRIC" id="fig|135826.4.peg.298"/>
<comment type="pathway">
    <text evidence="3">Cofactor biosynthesis; tetrahydrofolylpolyglutamate biosynthesis.</text>
</comment>
<evidence type="ECO:0000256" key="8">
    <source>
        <dbReference type="ARBA" id="ARBA00019357"/>
    </source>
</evidence>
<evidence type="ECO:0000256" key="17">
    <source>
        <dbReference type="ARBA" id="ARBA00049161"/>
    </source>
</evidence>
<dbReference type="OrthoDB" id="9809356at2"/>
<dbReference type="STRING" id="135826.KP77_02940"/>
<evidence type="ECO:0000256" key="13">
    <source>
        <dbReference type="ARBA" id="ARBA00022842"/>
    </source>
</evidence>
<keyword evidence="9 18" id="KW-0436">Ligase</keyword>
<dbReference type="InterPro" id="IPR013221">
    <property type="entry name" value="Mur_ligase_cen"/>
</dbReference>
<evidence type="ECO:0000256" key="3">
    <source>
        <dbReference type="ARBA" id="ARBA00005150"/>
    </source>
</evidence>
<dbReference type="InterPro" id="IPR036615">
    <property type="entry name" value="Mur_ligase_C_dom_sf"/>
</dbReference>
<dbReference type="InterPro" id="IPR001645">
    <property type="entry name" value="Folylpolyglutamate_synth"/>
</dbReference>
<reference evidence="21 22" key="1">
    <citation type="submission" date="2015-01" db="EMBL/GenBank/DDBJ databases">
        <title>Genome sequence of Jeotgalibacillus alimentarius.</title>
        <authorList>
            <person name="Goh K.M."/>
            <person name="Chan K.-G."/>
            <person name="Yaakop A.S."/>
            <person name="Ee R."/>
            <person name="Gan H.M."/>
            <person name="Chan C.S."/>
        </authorList>
    </citation>
    <scope>NUCLEOTIDE SEQUENCE [LARGE SCALE GENOMIC DNA]</scope>
    <source>
        <strain evidence="21 22">YKJ-13</strain>
    </source>
</reference>
<evidence type="ECO:0000256" key="15">
    <source>
        <dbReference type="ARBA" id="ARBA00030592"/>
    </source>
</evidence>
<keyword evidence="22" id="KW-1185">Reference proteome</keyword>
<accession>A0A0C2WB76</accession>
<evidence type="ECO:0000256" key="12">
    <source>
        <dbReference type="ARBA" id="ARBA00022840"/>
    </source>
</evidence>
<evidence type="ECO:0000256" key="11">
    <source>
        <dbReference type="ARBA" id="ARBA00022741"/>
    </source>
</evidence>
<keyword evidence="13" id="KW-0460">Magnesium</keyword>
<dbReference type="InterPro" id="IPR004101">
    <property type="entry name" value="Mur_ligase_C"/>
</dbReference>
<dbReference type="InterPro" id="IPR018109">
    <property type="entry name" value="Folylpolyglutamate_synth_CS"/>
</dbReference>
<evidence type="ECO:0000256" key="10">
    <source>
        <dbReference type="ARBA" id="ARBA00022723"/>
    </source>
</evidence>
<name>A0A0C2WB76_9BACL</name>
<dbReference type="Gene3D" id="3.40.1190.10">
    <property type="entry name" value="Mur-like, catalytic domain"/>
    <property type="match status" value="1"/>
</dbReference>
<comment type="similarity">
    <text evidence="4 18">Belongs to the folylpolyglutamate synthase family.</text>
</comment>